<keyword evidence="2 5" id="KW-0479">Metal-binding</keyword>
<evidence type="ECO:0000256" key="3">
    <source>
        <dbReference type="ARBA" id="ARBA00022801"/>
    </source>
</evidence>
<evidence type="ECO:0000256" key="1">
    <source>
        <dbReference type="ARBA" id="ARBA00009275"/>
    </source>
</evidence>
<sequence>MIDVHAHINLENFPLSNTTMINDGTKTKKSFSDLLATAKSANVNRIVSVSENIHDVHHILEIAEQSHGLIKPGVGLHPVQRLDANDSQERSVTLKDLDQFEPILKENITKKTLCCVGERQSLLFSIIKTVGLDFSRHIVTTNTNNEGISEEDLRNVQRQVFRRQVELAIEADLPVNVHSRSAGHHALEILYDCKAKRVIMHAFDGRPAHAKKAVEIGYYFSIPPSVIRSPHFQKLVTVIPLSNLLLESDSPALGPEKGVDNEPANITVSAQEIARIKNISIEEVVCISNN</sequence>
<feature type="binding site" evidence="5">
    <location>
        <position position="7"/>
    </location>
    <ligand>
        <name>a divalent metal cation</name>
        <dbReference type="ChEBI" id="CHEBI:60240"/>
        <label>1</label>
    </ligand>
</feature>
<evidence type="ECO:0000256" key="5">
    <source>
        <dbReference type="PIRSR" id="PIRSR005902-1"/>
    </source>
</evidence>
<dbReference type="PANTHER" id="PTHR46317:SF1">
    <property type="entry name" value="HYDROLASE, TATD FAMILY"/>
    <property type="match status" value="1"/>
</dbReference>
<protein>
    <submittedName>
        <fullName evidence="6">Uncharacterized protein</fullName>
    </submittedName>
</protein>
<evidence type="ECO:0000313" key="7">
    <source>
        <dbReference type="Proteomes" id="UP000646827"/>
    </source>
</evidence>
<dbReference type="OrthoDB" id="6079689at2759"/>
<dbReference type="Pfam" id="PF01026">
    <property type="entry name" value="TatD_DNase"/>
    <property type="match status" value="1"/>
</dbReference>
<comment type="function">
    <text evidence="4">Exhibits 3'-exonuclease activities and apurinic/apyrimidinic (AP) endonuclease (in vitro). Show preferential AP endonuclease activity on double-stranded DNA substrates and 3'- exonuclease activity on single-stranded DNA.</text>
</comment>
<proteinExistence type="inferred from homology"/>
<evidence type="ECO:0000256" key="2">
    <source>
        <dbReference type="ARBA" id="ARBA00022723"/>
    </source>
</evidence>
<keyword evidence="3" id="KW-0378">Hydrolase</keyword>
<dbReference type="GO" id="GO:0016788">
    <property type="term" value="F:hydrolase activity, acting on ester bonds"/>
    <property type="evidence" value="ECO:0007669"/>
    <property type="project" value="InterPro"/>
</dbReference>
<accession>A0A8H7VMR3</accession>
<reference evidence="6 7" key="1">
    <citation type="submission" date="2020-12" db="EMBL/GenBank/DDBJ databases">
        <title>Metabolic potential, ecology and presence of endohyphal bacteria is reflected in genomic diversity of Mucoromycotina.</title>
        <authorList>
            <person name="Muszewska A."/>
            <person name="Okrasinska A."/>
            <person name="Steczkiewicz K."/>
            <person name="Drgas O."/>
            <person name="Orlowska M."/>
            <person name="Perlinska-Lenart U."/>
            <person name="Aleksandrzak-Piekarczyk T."/>
            <person name="Szatraj K."/>
            <person name="Zielenkiewicz U."/>
            <person name="Pilsyk S."/>
            <person name="Malc E."/>
            <person name="Mieczkowski P."/>
            <person name="Kruszewska J.S."/>
            <person name="Biernat P."/>
            <person name="Pawlowska J."/>
        </authorList>
    </citation>
    <scope>NUCLEOTIDE SEQUENCE [LARGE SCALE GENOMIC DNA]</scope>
    <source>
        <strain evidence="6 7">CBS 142.35</strain>
    </source>
</reference>
<dbReference type="Proteomes" id="UP000646827">
    <property type="component" value="Unassembled WGS sequence"/>
</dbReference>
<organism evidence="6 7">
    <name type="scientific">Circinella minor</name>
    <dbReference type="NCBI Taxonomy" id="1195481"/>
    <lineage>
        <taxon>Eukaryota</taxon>
        <taxon>Fungi</taxon>
        <taxon>Fungi incertae sedis</taxon>
        <taxon>Mucoromycota</taxon>
        <taxon>Mucoromycotina</taxon>
        <taxon>Mucoromycetes</taxon>
        <taxon>Mucorales</taxon>
        <taxon>Lichtheimiaceae</taxon>
        <taxon>Circinella</taxon>
    </lineage>
</organism>
<evidence type="ECO:0000256" key="4">
    <source>
        <dbReference type="ARBA" id="ARBA00093287"/>
    </source>
</evidence>
<evidence type="ECO:0000313" key="6">
    <source>
        <dbReference type="EMBL" id="KAG2222173.1"/>
    </source>
</evidence>
<dbReference type="InterPro" id="IPR001130">
    <property type="entry name" value="TatD-like"/>
</dbReference>
<dbReference type="SUPFAM" id="SSF51556">
    <property type="entry name" value="Metallo-dependent hydrolases"/>
    <property type="match status" value="1"/>
</dbReference>
<dbReference type="PIRSF" id="PIRSF005902">
    <property type="entry name" value="DNase_TatD"/>
    <property type="match status" value="1"/>
</dbReference>
<feature type="binding site" evidence="5">
    <location>
        <position position="5"/>
    </location>
    <ligand>
        <name>a divalent metal cation</name>
        <dbReference type="ChEBI" id="CHEBI:60240"/>
        <label>1</label>
    </ligand>
</feature>
<dbReference type="EMBL" id="JAEPRB010000090">
    <property type="protein sequence ID" value="KAG2222173.1"/>
    <property type="molecule type" value="Genomic_DNA"/>
</dbReference>
<feature type="binding site" evidence="5">
    <location>
        <position position="118"/>
    </location>
    <ligand>
        <name>a divalent metal cation</name>
        <dbReference type="ChEBI" id="CHEBI:60240"/>
        <label>1</label>
    </ligand>
</feature>
<dbReference type="PANTHER" id="PTHR46317">
    <property type="entry name" value="HYDROLASE OF PHP SUPERFAMILY-RELATED PROTEIN"/>
    <property type="match status" value="1"/>
</dbReference>
<dbReference type="AlphaFoldDB" id="A0A8H7VMR3"/>
<dbReference type="CDD" id="cd01310">
    <property type="entry name" value="TatD_DNAse"/>
    <property type="match status" value="1"/>
</dbReference>
<feature type="binding site" evidence="5">
    <location>
        <position position="178"/>
    </location>
    <ligand>
        <name>a divalent metal cation</name>
        <dbReference type="ChEBI" id="CHEBI:60240"/>
        <label>2</label>
    </ligand>
</feature>
<dbReference type="Gene3D" id="3.20.20.140">
    <property type="entry name" value="Metal-dependent hydrolases"/>
    <property type="match status" value="1"/>
</dbReference>
<name>A0A8H7VMR3_9FUNG</name>
<dbReference type="GO" id="GO:0046872">
    <property type="term" value="F:metal ion binding"/>
    <property type="evidence" value="ECO:0007669"/>
    <property type="project" value="UniProtKB-KW"/>
</dbReference>
<dbReference type="InterPro" id="IPR032466">
    <property type="entry name" value="Metal_Hydrolase"/>
</dbReference>
<keyword evidence="7" id="KW-1185">Reference proteome</keyword>
<feature type="binding site" evidence="5">
    <location>
        <position position="249"/>
    </location>
    <ligand>
        <name>a divalent metal cation</name>
        <dbReference type="ChEBI" id="CHEBI:60240"/>
        <label>1</label>
    </ligand>
</feature>
<feature type="binding site" evidence="5">
    <location>
        <position position="201"/>
    </location>
    <ligand>
        <name>a divalent metal cation</name>
        <dbReference type="ChEBI" id="CHEBI:60240"/>
        <label>2</label>
    </ligand>
</feature>
<comment type="caution">
    <text evidence="6">The sequence shown here is derived from an EMBL/GenBank/DDBJ whole genome shotgun (WGS) entry which is preliminary data.</text>
</comment>
<comment type="similarity">
    <text evidence="1">Belongs to the metallo-dependent hydrolases superfamily. TatD-type hydrolase family.</text>
</comment>
<gene>
    <name evidence="6" type="ORF">INT45_007190</name>
</gene>